<gene>
    <name evidence="3" type="ORF">LY56_03391</name>
</gene>
<reference evidence="3 4" key="1">
    <citation type="submission" date="2018-06" db="EMBL/GenBank/DDBJ databases">
        <title>Genomic Encyclopedia of Archaeal and Bacterial Type Strains, Phase II (KMG-II): from individual species to whole genera.</title>
        <authorList>
            <person name="Goeker M."/>
        </authorList>
    </citation>
    <scope>NUCLEOTIDE SEQUENCE [LARGE SCALE GENOMIC DNA]</scope>
    <source>
        <strain evidence="3 4">DSM 13087</strain>
    </source>
</reference>
<proteinExistence type="predicted"/>
<keyword evidence="4" id="KW-1185">Reference proteome</keyword>
<feature type="region of interest" description="Disordered" evidence="1">
    <location>
        <begin position="1"/>
        <end position="44"/>
    </location>
</feature>
<dbReference type="EMBL" id="QKZQ01000028">
    <property type="protein sequence ID" value="PZX36742.1"/>
    <property type="molecule type" value="Genomic_DNA"/>
</dbReference>
<dbReference type="AlphaFoldDB" id="A0A2W7RFL3"/>
<comment type="caution">
    <text evidence="3">The sequence shown here is derived from an EMBL/GenBank/DDBJ whole genome shotgun (WGS) entry which is preliminary data.</text>
</comment>
<evidence type="ECO:0000259" key="2">
    <source>
        <dbReference type="Pfam" id="PF06048"/>
    </source>
</evidence>
<organism evidence="3 4">
    <name type="scientific">Roseinatronobacter thiooxidans</name>
    <dbReference type="NCBI Taxonomy" id="121821"/>
    <lineage>
        <taxon>Bacteria</taxon>
        <taxon>Pseudomonadati</taxon>
        <taxon>Pseudomonadota</taxon>
        <taxon>Alphaproteobacteria</taxon>
        <taxon>Rhodobacterales</taxon>
        <taxon>Paracoccaceae</taxon>
        <taxon>Roseinatronobacter</taxon>
    </lineage>
</organism>
<feature type="domain" description="DUF927" evidence="2">
    <location>
        <begin position="79"/>
        <end position="322"/>
    </location>
</feature>
<evidence type="ECO:0000313" key="3">
    <source>
        <dbReference type="EMBL" id="PZX36742.1"/>
    </source>
</evidence>
<dbReference type="InterPro" id="IPR009270">
    <property type="entry name" value="DUF927"/>
</dbReference>
<dbReference type="OrthoDB" id="784829at2"/>
<dbReference type="Pfam" id="PF06048">
    <property type="entry name" value="DUF927"/>
    <property type="match status" value="1"/>
</dbReference>
<evidence type="ECO:0000256" key="1">
    <source>
        <dbReference type="SAM" id="MobiDB-lite"/>
    </source>
</evidence>
<feature type="compositionally biased region" description="Polar residues" evidence="1">
    <location>
        <begin position="1"/>
        <end position="16"/>
    </location>
</feature>
<dbReference type="RefSeq" id="WP_071469459.1">
    <property type="nucleotide sequence ID" value="NZ_MEHT01000014.1"/>
</dbReference>
<protein>
    <submittedName>
        <fullName evidence="3">Uncharacterized protein DUF927</fullName>
    </submittedName>
</protein>
<name>A0A2W7RFL3_9RHOB</name>
<sequence length="641" mass="70523">MNDTSQKFDTGSTPVSAANGPDDPDRMQQGVGPEATEHDEQDTAQDDGFLAQVEAQLPRGYQLDPEDSLIKRYSAREGVVEICQPFYVKHLEVARPTRPAQLVVVLRTASGARREVSLPADDLGKGSPKGVAKLRGVGLRVFATDTKFADLLRSMDYETVDPPVLRPGWASFDPPVYVLSDGGVLSHKDDRDRLALSGPVVTVERDAQERWTREVATKLTGNPLALFLVCAQFAGPLLKVVGAESAIYNLSAHTSQAKSFLLELALRVWPQQDLLSWTATRASLDDACLLANDGALGADEVPQGKVAKMVPQVFAIVNGSRRSARPAPGAEFEPSKRRVIVITSSEQPFCDQAVSEARRAQGSLPISRLRLPVQEGTFVRLLDIGGRDHKIWRKAHGHTDIPAMLSALDIASQETAGIAGPAFVQKLLAPLSCNQGDLRAAFETQSRELAVELGIDAGSGLSPETRVMRHFAVVLLAGQLAVRFGLLPQTVQQVRAAVLEAADSWAKIRGLGRHRVDEDPLATIRAWTWPRLGKELREVDAARRPVDRKPWGARGWFNEEHYFLLRETLMEFVPPGGTFKDLREILEQRGALLTDDRLPSKQIRMSSLIGPDIRVYQLCREVIDREVECDEEDETNAESER</sequence>
<accession>A0A2W7RFL3</accession>
<evidence type="ECO:0000313" key="4">
    <source>
        <dbReference type="Proteomes" id="UP000249364"/>
    </source>
</evidence>
<dbReference type="Proteomes" id="UP000249364">
    <property type="component" value="Unassembled WGS sequence"/>
</dbReference>